<proteinExistence type="predicted"/>
<sequence length="350" mass="36833">MSPVAVGLVQDLPTTPQLQKQSVVGTPGPALAIGSPSTALDGTYPGLISELEEDSASVSEVEKQMVDRILDGATSVTKDKFSSVHVVLSTSDYETLGSRLNSLATQILDGLSPLGKLYILNTPSGSALPDELALLGFGILSTTPSSSGITIVAQKPIRSYSLKTKKAITTTSNGTEAEIISMPLPRRAKLNSQDSGNKATKQALWTLVSPSTPSIDAEALLTPADRERPATCDPVTSSSSPRRKKACKGCTCGLAELENAEEEAEQAELAKKLKVVLLDADGVVEIDPTNGVDKERERLKKVAESTTKATSSCGSCYLGDAFRCSGCPYRGLPAFNPGEKVEIDFGDDDL</sequence>
<name>A0ACB6ZUJ0_THEGA</name>
<keyword evidence="2" id="KW-1185">Reference proteome</keyword>
<reference evidence="1" key="1">
    <citation type="submission" date="2019-10" db="EMBL/GenBank/DDBJ databases">
        <authorList>
            <consortium name="DOE Joint Genome Institute"/>
            <person name="Kuo A."/>
            <person name="Miyauchi S."/>
            <person name="Kiss E."/>
            <person name="Drula E."/>
            <person name="Kohler A."/>
            <person name="Sanchez-Garcia M."/>
            <person name="Andreopoulos B."/>
            <person name="Barry K.W."/>
            <person name="Bonito G."/>
            <person name="Buee M."/>
            <person name="Carver A."/>
            <person name="Chen C."/>
            <person name="Cichocki N."/>
            <person name="Clum A."/>
            <person name="Culley D."/>
            <person name="Crous P.W."/>
            <person name="Fauchery L."/>
            <person name="Girlanda M."/>
            <person name="Hayes R."/>
            <person name="Keri Z."/>
            <person name="Labutti K."/>
            <person name="Lipzen A."/>
            <person name="Lombard V."/>
            <person name="Magnuson J."/>
            <person name="Maillard F."/>
            <person name="Morin E."/>
            <person name="Murat C."/>
            <person name="Nolan M."/>
            <person name="Ohm R."/>
            <person name="Pangilinan J."/>
            <person name="Pereira M."/>
            <person name="Perotto S."/>
            <person name="Peter M."/>
            <person name="Riley R."/>
            <person name="Sitrit Y."/>
            <person name="Stielow B."/>
            <person name="Szollosi G."/>
            <person name="Zifcakova L."/>
            <person name="Stursova M."/>
            <person name="Spatafora J.W."/>
            <person name="Tedersoo L."/>
            <person name="Vaario L.-M."/>
            <person name="Yamada A."/>
            <person name="Yan M."/>
            <person name="Wang P."/>
            <person name="Xu J."/>
            <person name="Bruns T."/>
            <person name="Baldrian P."/>
            <person name="Vilgalys R."/>
            <person name="Henrissat B."/>
            <person name="Grigoriev I.V."/>
            <person name="Hibbett D."/>
            <person name="Nagy L.G."/>
            <person name="Martin F.M."/>
        </authorList>
    </citation>
    <scope>NUCLEOTIDE SEQUENCE</scope>
    <source>
        <strain evidence="1">P2</strain>
    </source>
</reference>
<reference evidence="1" key="2">
    <citation type="journal article" date="2020" name="Nat. Commun.">
        <title>Large-scale genome sequencing of mycorrhizal fungi provides insights into the early evolution of symbiotic traits.</title>
        <authorList>
            <person name="Miyauchi S."/>
            <person name="Kiss E."/>
            <person name="Kuo A."/>
            <person name="Drula E."/>
            <person name="Kohler A."/>
            <person name="Sanchez-Garcia M."/>
            <person name="Morin E."/>
            <person name="Andreopoulos B."/>
            <person name="Barry K.W."/>
            <person name="Bonito G."/>
            <person name="Buee M."/>
            <person name="Carver A."/>
            <person name="Chen C."/>
            <person name="Cichocki N."/>
            <person name="Clum A."/>
            <person name="Culley D."/>
            <person name="Crous P.W."/>
            <person name="Fauchery L."/>
            <person name="Girlanda M."/>
            <person name="Hayes R.D."/>
            <person name="Keri Z."/>
            <person name="LaButti K."/>
            <person name="Lipzen A."/>
            <person name="Lombard V."/>
            <person name="Magnuson J."/>
            <person name="Maillard F."/>
            <person name="Murat C."/>
            <person name="Nolan M."/>
            <person name="Ohm R.A."/>
            <person name="Pangilinan J."/>
            <person name="Pereira M.F."/>
            <person name="Perotto S."/>
            <person name="Peter M."/>
            <person name="Pfister S."/>
            <person name="Riley R."/>
            <person name="Sitrit Y."/>
            <person name="Stielow J.B."/>
            <person name="Szollosi G."/>
            <person name="Zifcakova L."/>
            <person name="Stursova M."/>
            <person name="Spatafora J.W."/>
            <person name="Tedersoo L."/>
            <person name="Vaario L.M."/>
            <person name="Yamada A."/>
            <person name="Yan M."/>
            <person name="Wang P."/>
            <person name="Xu J."/>
            <person name="Bruns T."/>
            <person name="Baldrian P."/>
            <person name="Vilgalys R."/>
            <person name="Dunand C."/>
            <person name="Henrissat B."/>
            <person name="Grigoriev I.V."/>
            <person name="Hibbett D."/>
            <person name="Nagy L.G."/>
            <person name="Martin F.M."/>
        </authorList>
    </citation>
    <scope>NUCLEOTIDE SEQUENCE</scope>
    <source>
        <strain evidence="1">P2</strain>
    </source>
</reference>
<organism evidence="1 2">
    <name type="scientific">Thelephora ganbajun</name>
    <name type="common">Ganba fungus</name>
    <dbReference type="NCBI Taxonomy" id="370292"/>
    <lineage>
        <taxon>Eukaryota</taxon>
        <taxon>Fungi</taxon>
        <taxon>Dikarya</taxon>
        <taxon>Basidiomycota</taxon>
        <taxon>Agaricomycotina</taxon>
        <taxon>Agaricomycetes</taxon>
        <taxon>Thelephorales</taxon>
        <taxon>Thelephoraceae</taxon>
        <taxon>Thelephora</taxon>
    </lineage>
</organism>
<gene>
    <name evidence="1" type="ORF">BDM02DRAFT_3159826</name>
</gene>
<comment type="caution">
    <text evidence="1">The sequence shown here is derived from an EMBL/GenBank/DDBJ whole genome shotgun (WGS) entry which is preliminary data.</text>
</comment>
<dbReference type="EMBL" id="MU117964">
    <property type="protein sequence ID" value="KAF9653470.1"/>
    <property type="molecule type" value="Genomic_DNA"/>
</dbReference>
<accession>A0ACB6ZUJ0</accession>
<evidence type="ECO:0000313" key="2">
    <source>
        <dbReference type="Proteomes" id="UP000886501"/>
    </source>
</evidence>
<protein>
    <submittedName>
        <fullName evidence="1">DUF689-domain-containing protein</fullName>
    </submittedName>
</protein>
<dbReference type="Proteomes" id="UP000886501">
    <property type="component" value="Unassembled WGS sequence"/>
</dbReference>
<evidence type="ECO:0000313" key="1">
    <source>
        <dbReference type="EMBL" id="KAF9653470.1"/>
    </source>
</evidence>